<evidence type="ECO:0000313" key="1">
    <source>
        <dbReference type="EMBL" id="KAJ5264044.1"/>
    </source>
</evidence>
<comment type="caution">
    <text evidence="1">The sequence shown here is derived from an EMBL/GenBank/DDBJ whole genome shotgun (WGS) entry which is preliminary data.</text>
</comment>
<evidence type="ECO:0000313" key="2">
    <source>
        <dbReference type="Proteomes" id="UP001220256"/>
    </source>
</evidence>
<gene>
    <name evidence="1" type="ORF">N7505_007965</name>
</gene>
<accession>A0ABQ8WCM5</accession>
<dbReference type="Proteomes" id="UP001220256">
    <property type="component" value="Unassembled WGS sequence"/>
</dbReference>
<reference evidence="1 2" key="1">
    <citation type="journal article" date="2023" name="IMA Fungus">
        <title>Comparative genomic study of the Penicillium genus elucidates a diverse pangenome and 15 lateral gene transfer events.</title>
        <authorList>
            <person name="Petersen C."/>
            <person name="Sorensen T."/>
            <person name="Nielsen M.R."/>
            <person name="Sondergaard T.E."/>
            <person name="Sorensen J.L."/>
            <person name="Fitzpatrick D.A."/>
            <person name="Frisvad J.C."/>
            <person name="Nielsen K.L."/>
        </authorList>
    </citation>
    <scope>NUCLEOTIDE SEQUENCE [LARGE SCALE GENOMIC DNA]</scope>
    <source>
        <strain evidence="1 2">IBT 3361</strain>
    </source>
</reference>
<keyword evidence="2" id="KW-1185">Reference proteome</keyword>
<sequence>MSNIPGAYLLGMLSVIPPALPPSAKDSAPDHGIWVTIFGAYGSGHRCAATDAYSWSEINLLC</sequence>
<organism evidence="1 2">
    <name type="scientific">Penicillium chrysogenum</name>
    <name type="common">Penicillium notatum</name>
    <dbReference type="NCBI Taxonomy" id="5076"/>
    <lineage>
        <taxon>Eukaryota</taxon>
        <taxon>Fungi</taxon>
        <taxon>Dikarya</taxon>
        <taxon>Ascomycota</taxon>
        <taxon>Pezizomycotina</taxon>
        <taxon>Eurotiomycetes</taxon>
        <taxon>Eurotiomycetidae</taxon>
        <taxon>Eurotiales</taxon>
        <taxon>Aspergillaceae</taxon>
        <taxon>Penicillium</taxon>
        <taxon>Penicillium chrysogenum species complex</taxon>
    </lineage>
</organism>
<proteinExistence type="predicted"/>
<dbReference type="EMBL" id="JAPVEB010000005">
    <property type="protein sequence ID" value="KAJ5264044.1"/>
    <property type="molecule type" value="Genomic_DNA"/>
</dbReference>
<protein>
    <submittedName>
        <fullName evidence="1">Uncharacterized protein</fullName>
    </submittedName>
</protein>
<name>A0ABQ8WCM5_PENCH</name>